<comment type="caution">
    <text evidence="1">The sequence shown here is derived from an EMBL/GenBank/DDBJ whole genome shotgun (WGS) entry which is preliminary data.</text>
</comment>
<dbReference type="GO" id="GO:0016874">
    <property type="term" value="F:ligase activity"/>
    <property type="evidence" value="ECO:0007669"/>
    <property type="project" value="UniProtKB-KW"/>
</dbReference>
<organism evidence="1 2">
    <name type="scientific">Thermasporomyces composti</name>
    <dbReference type="NCBI Taxonomy" id="696763"/>
    <lineage>
        <taxon>Bacteria</taxon>
        <taxon>Bacillati</taxon>
        <taxon>Actinomycetota</taxon>
        <taxon>Actinomycetes</taxon>
        <taxon>Propionibacteriales</taxon>
        <taxon>Nocardioidaceae</taxon>
        <taxon>Thermasporomyces</taxon>
    </lineage>
</organism>
<protein>
    <submittedName>
        <fullName evidence="1">2'-5' RNA ligase</fullName>
    </submittedName>
</protein>
<dbReference type="AlphaFoldDB" id="A0A3D9V4L2"/>
<name>A0A3D9V4L2_THECX</name>
<keyword evidence="1" id="KW-0436">Ligase</keyword>
<accession>A0A3D9V4L2</accession>
<dbReference type="Pfam" id="PF13563">
    <property type="entry name" value="2_5_RNA_ligase2"/>
    <property type="match status" value="1"/>
</dbReference>
<gene>
    <name evidence="1" type="ORF">DFJ64_1712</name>
</gene>
<dbReference type="Gene3D" id="3.90.1140.10">
    <property type="entry name" value="Cyclic phosphodiesterase"/>
    <property type="match status" value="1"/>
</dbReference>
<dbReference type="InterPro" id="IPR009097">
    <property type="entry name" value="Cyclic_Pdiesterase"/>
</dbReference>
<evidence type="ECO:0000313" key="1">
    <source>
        <dbReference type="EMBL" id="REF36306.1"/>
    </source>
</evidence>
<dbReference type="Proteomes" id="UP000256485">
    <property type="component" value="Unassembled WGS sequence"/>
</dbReference>
<dbReference type="EMBL" id="QTUC01000001">
    <property type="protein sequence ID" value="REF36306.1"/>
    <property type="molecule type" value="Genomic_DNA"/>
</dbReference>
<dbReference type="OrthoDB" id="4541754at2"/>
<dbReference type="SUPFAM" id="SSF55144">
    <property type="entry name" value="LigT-like"/>
    <property type="match status" value="1"/>
</dbReference>
<dbReference type="RefSeq" id="WP_115849966.1">
    <property type="nucleotide sequence ID" value="NZ_QTUC01000001.1"/>
</dbReference>
<evidence type="ECO:0000313" key="2">
    <source>
        <dbReference type="Proteomes" id="UP000256485"/>
    </source>
</evidence>
<keyword evidence="2" id="KW-1185">Reference proteome</keyword>
<sequence length="216" mass="23975">MTSNAHAPAQHAPTVTSHWWWRPGWGPGRRGYAWHINVGLEPLHDHATAYQRAISHLPQLDLIPLEWLHLTVQGVGFVDETSDEDVAAIVEATRRRLADVTPIRLTFDRPIQRPEALAIHPTPAEPLVEVRTMLRDAIAEVWGPDKVEGSADGFQPHVSLAYVNAPGPSDEIVASIDQVTAEPVELVVDTVSLIELFRDGHLYRWDTVHKVTLGAT</sequence>
<proteinExistence type="predicted"/>
<reference evidence="1 2" key="1">
    <citation type="submission" date="2018-08" db="EMBL/GenBank/DDBJ databases">
        <title>Sequencing the genomes of 1000 actinobacteria strains.</title>
        <authorList>
            <person name="Klenk H.-P."/>
        </authorList>
    </citation>
    <scope>NUCLEOTIDE SEQUENCE [LARGE SCALE GENOMIC DNA]</scope>
    <source>
        <strain evidence="1 2">DSM 22891</strain>
    </source>
</reference>